<organism evidence="1">
    <name type="scientific">marine sediment metagenome</name>
    <dbReference type="NCBI Taxonomy" id="412755"/>
    <lineage>
        <taxon>unclassified sequences</taxon>
        <taxon>metagenomes</taxon>
        <taxon>ecological metagenomes</taxon>
    </lineage>
</organism>
<accession>A0A0F9DFQ6</accession>
<evidence type="ECO:0000313" key="1">
    <source>
        <dbReference type="EMBL" id="KKL52591.1"/>
    </source>
</evidence>
<dbReference type="EMBL" id="LAZR01031838">
    <property type="protein sequence ID" value="KKL52591.1"/>
    <property type="molecule type" value="Genomic_DNA"/>
</dbReference>
<comment type="caution">
    <text evidence="1">The sequence shown here is derived from an EMBL/GenBank/DDBJ whole genome shotgun (WGS) entry which is preliminary data.</text>
</comment>
<reference evidence="1" key="1">
    <citation type="journal article" date="2015" name="Nature">
        <title>Complex archaea that bridge the gap between prokaryotes and eukaryotes.</title>
        <authorList>
            <person name="Spang A."/>
            <person name="Saw J.H."/>
            <person name="Jorgensen S.L."/>
            <person name="Zaremba-Niedzwiedzka K."/>
            <person name="Martijn J."/>
            <person name="Lind A.E."/>
            <person name="van Eijk R."/>
            <person name="Schleper C."/>
            <person name="Guy L."/>
            <person name="Ettema T.J."/>
        </authorList>
    </citation>
    <scope>NUCLEOTIDE SEQUENCE</scope>
</reference>
<protein>
    <submittedName>
        <fullName evidence="1">Uncharacterized protein</fullName>
    </submittedName>
</protein>
<dbReference type="AlphaFoldDB" id="A0A0F9DFQ6"/>
<name>A0A0F9DFQ6_9ZZZZ</name>
<sequence length="28" mass="3470">MDYEKEIIDLKEKLSRRGIKIRELEHKV</sequence>
<gene>
    <name evidence="1" type="ORF">LCGC14_2283990</name>
</gene>
<proteinExistence type="predicted"/>
<feature type="non-terminal residue" evidence="1">
    <location>
        <position position="28"/>
    </location>
</feature>